<accession>A0ABQ8WBE8</accession>
<dbReference type="Proteomes" id="UP001220256">
    <property type="component" value="Unassembled WGS sequence"/>
</dbReference>
<dbReference type="EMBL" id="JAPVEB010000006">
    <property type="protein sequence ID" value="KAJ5262100.1"/>
    <property type="molecule type" value="Genomic_DNA"/>
</dbReference>
<protein>
    <submittedName>
        <fullName evidence="1">Uncharacterized protein</fullName>
    </submittedName>
</protein>
<comment type="caution">
    <text evidence="1">The sequence shown here is derived from an EMBL/GenBank/DDBJ whole genome shotgun (WGS) entry which is preliminary data.</text>
</comment>
<proteinExistence type="predicted"/>
<gene>
    <name evidence="1" type="ORF">N7505_008967</name>
</gene>
<keyword evidence="2" id="KW-1185">Reference proteome</keyword>
<evidence type="ECO:0000313" key="2">
    <source>
        <dbReference type="Proteomes" id="UP001220256"/>
    </source>
</evidence>
<sequence length="119" mass="13471">MYLLSQATGPILLFLVESPEFPPSRYQQIPMTPMTLLRSVTIVDDVPKTTNVNMQRRQENNKNKRTLTLLPDCAAVPLHSHFSSFLHSSITSHFSVLLLKTMPIFTYHSNPPSDMNGKT</sequence>
<organism evidence="1 2">
    <name type="scientific">Penicillium chrysogenum</name>
    <name type="common">Penicillium notatum</name>
    <dbReference type="NCBI Taxonomy" id="5076"/>
    <lineage>
        <taxon>Eukaryota</taxon>
        <taxon>Fungi</taxon>
        <taxon>Dikarya</taxon>
        <taxon>Ascomycota</taxon>
        <taxon>Pezizomycotina</taxon>
        <taxon>Eurotiomycetes</taxon>
        <taxon>Eurotiomycetidae</taxon>
        <taxon>Eurotiales</taxon>
        <taxon>Aspergillaceae</taxon>
        <taxon>Penicillium</taxon>
        <taxon>Penicillium chrysogenum species complex</taxon>
    </lineage>
</organism>
<name>A0ABQ8WBE8_PENCH</name>
<evidence type="ECO:0000313" key="1">
    <source>
        <dbReference type="EMBL" id="KAJ5262100.1"/>
    </source>
</evidence>
<reference evidence="1 2" key="1">
    <citation type="journal article" date="2023" name="IMA Fungus">
        <title>Comparative genomic study of the Penicillium genus elucidates a diverse pangenome and 15 lateral gene transfer events.</title>
        <authorList>
            <person name="Petersen C."/>
            <person name="Sorensen T."/>
            <person name="Nielsen M.R."/>
            <person name="Sondergaard T.E."/>
            <person name="Sorensen J.L."/>
            <person name="Fitzpatrick D.A."/>
            <person name="Frisvad J.C."/>
            <person name="Nielsen K.L."/>
        </authorList>
    </citation>
    <scope>NUCLEOTIDE SEQUENCE [LARGE SCALE GENOMIC DNA]</scope>
    <source>
        <strain evidence="1 2">IBT 3361</strain>
    </source>
</reference>